<evidence type="ECO:0000313" key="4">
    <source>
        <dbReference type="Proteomes" id="UP001482620"/>
    </source>
</evidence>
<comment type="caution">
    <text evidence="3">The sequence shown here is derived from an EMBL/GenBank/DDBJ whole genome shotgun (WGS) entry which is preliminary data.</text>
</comment>
<reference evidence="3 4" key="1">
    <citation type="submission" date="2021-06" db="EMBL/GenBank/DDBJ databases">
        <authorList>
            <person name="Palmer J.M."/>
        </authorList>
    </citation>
    <scope>NUCLEOTIDE SEQUENCE [LARGE SCALE GENOMIC DNA]</scope>
    <source>
        <strain evidence="4">if_2019</strain>
        <tissue evidence="3">Muscle</tissue>
    </source>
</reference>
<feature type="region of interest" description="Disordered" evidence="1">
    <location>
        <begin position="72"/>
        <end position="100"/>
    </location>
</feature>
<proteinExistence type="predicted"/>
<feature type="transmembrane region" description="Helical" evidence="2">
    <location>
        <begin position="20"/>
        <end position="41"/>
    </location>
</feature>
<gene>
    <name evidence="3" type="ORF">ILYODFUR_019906</name>
</gene>
<sequence>MFGSTNSSFSSSSHFLSSPHPFTSFFIFFICSFSSGLLIVFEPARQSKGEKTRMRTEKEGLGVQRRCSLGFQYESEREKGRWEDEDTEREPTAGPDKQEF</sequence>
<organism evidence="3 4">
    <name type="scientific">Ilyodon furcidens</name>
    <name type="common">goldbreast splitfin</name>
    <dbReference type="NCBI Taxonomy" id="33524"/>
    <lineage>
        <taxon>Eukaryota</taxon>
        <taxon>Metazoa</taxon>
        <taxon>Chordata</taxon>
        <taxon>Craniata</taxon>
        <taxon>Vertebrata</taxon>
        <taxon>Euteleostomi</taxon>
        <taxon>Actinopterygii</taxon>
        <taxon>Neopterygii</taxon>
        <taxon>Teleostei</taxon>
        <taxon>Neoteleostei</taxon>
        <taxon>Acanthomorphata</taxon>
        <taxon>Ovalentaria</taxon>
        <taxon>Atherinomorphae</taxon>
        <taxon>Cyprinodontiformes</taxon>
        <taxon>Goodeidae</taxon>
        <taxon>Ilyodon</taxon>
    </lineage>
</organism>
<keyword evidence="2" id="KW-1133">Transmembrane helix</keyword>
<keyword evidence="4" id="KW-1185">Reference proteome</keyword>
<name>A0ABV0UAP2_9TELE</name>
<evidence type="ECO:0000313" key="3">
    <source>
        <dbReference type="EMBL" id="MEQ2240908.1"/>
    </source>
</evidence>
<keyword evidence="2" id="KW-0812">Transmembrane</keyword>
<dbReference type="EMBL" id="JAHRIQ010059947">
    <property type="protein sequence ID" value="MEQ2240908.1"/>
    <property type="molecule type" value="Genomic_DNA"/>
</dbReference>
<protein>
    <submittedName>
        <fullName evidence="3">Uncharacterized protein</fullName>
    </submittedName>
</protein>
<evidence type="ECO:0000256" key="1">
    <source>
        <dbReference type="SAM" id="MobiDB-lite"/>
    </source>
</evidence>
<accession>A0ABV0UAP2</accession>
<keyword evidence="2" id="KW-0472">Membrane</keyword>
<evidence type="ECO:0000256" key="2">
    <source>
        <dbReference type="SAM" id="Phobius"/>
    </source>
</evidence>
<dbReference type="Proteomes" id="UP001482620">
    <property type="component" value="Unassembled WGS sequence"/>
</dbReference>